<keyword evidence="3" id="KW-0813">Transport</keyword>
<dbReference type="Proteomes" id="UP001477870">
    <property type="component" value="Unassembled WGS sequence"/>
</dbReference>
<evidence type="ECO:0000256" key="8">
    <source>
        <dbReference type="ARBA" id="ARBA00022982"/>
    </source>
</evidence>
<feature type="transmembrane region" description="Helical" evidence="13">
    <location>
        <begin position="59"/>
        <end position="76"/>
    </location>
</feature>
<evidence type="ECO:0000256" key="2">
    <source>
        <dbReference type="ARBA" id="ARBA00004651"/>
    </source>
</evidence>
<evidence type="ECO:0000256" key="9">
    <source>
        <dbReference type="ARBA" id="ARBA00022989"/>
    </source>
</evidence>
<dbReference type="PANTHER" id="PTHR30529:SF1">
    <property type="entry name" value="CYTOCHROME B561 HOMOLOG 2"/>
    <property type="match status" value="1"/>
</dbReference>
<evidence type="ECO:0000256" key="1">
    <source>
        <dbReference type="ARBA" id="ARBA00001970"/>
    </source>
</evidence>
<comment type="cofactor">
    <cofactor evidence="1">
        <name>heme b</name>
        <dbReference type="ChEBI" id="CHEBI:60344"/>
    </cofactor>
</comment>
<keyword evidence="11 13" id="KW-0472">Membrane</keyword>
<dbReference type="InterPro" id="IPR036761">
    <property type="entry name" value="TTHA0802/YceI-like_sf"/>
</dbReference>
<dbReference type="SMART" id="SM00867">
    <property type="entry name" value="YceI"/>
    <property type="match status" value="1"/>
</dbReference>
<keyword evidence="16" id="KW-1185">Reference proteome</keyword>
<dbReference type="InterPro" id="IPR016174">
    <property type="entry name" value="Di-haem_cyt_TM"/>
</dbReference>
<dbReference type="Pfam" id="PF04264">
    <property type="entry name" value="YceI"/>
    <property type="match status" value="1"/>
</dbReference>
<evidence type="ECO:0000256" key="13">
    <source>
        <dbReference type="SAM" id="Phobius"/>
    </source>
</evidence>
<evidence type="ECO:0000256" key="4">
    <source>
        <dbReference type="ARBA" id="ARBA00022475"/>
    </source>
</evidence>
<dbReference type="InterPro" id="IPR011577">
    <property type="entry name" value="Cyt_b561_bac/Ni-Hgenase"/>
</dbReference>
<keyword evidence="8" id="KW-0249">Electron transport</keyword>
<dbReference type="SUPFAM" id="SSF81342">
    <property type="entry name" value="Transmembrane di-heme cytochromes"/>
    <property type="match status" value="1"/>
</dbReference>
<evidence type="ECO:0000256" key="12">
    <source>
        <dbReference type="ARBA" id="ARBA00037975"/>
    </source>
</evidence>
<comment type="caution">
    <text evidence="15">The sequence shown here is derived from an EMBL/GenBank/DDBJ whole genome shotgun (WGS) entry which is preliminary data.</text>
</comment>
<keyword evidence="10" id="KW-0408">Iron</keyword>
<evidence type="ECO:0000256" key="11">
    <source>
        <dbReference type="ARBA" id="ARBA00023136"/>
    </source>
</evidence>
<reference evidence="15 16" key="1">
    <citation type="submission" date="2024-03" db="EMBL/GenBank/DDBJ databases">
        <title>Community enrichment and isolation of bacterial strains for fucoidan degradation.</title>
        <authorList>
            <person name="Sichert A."/>
        </authorList>
    </citation>
    <scope>NUCLEOTIDE SEQUENCE [LARGE SCALE GENOMIC DNA]</scope>
    <source>
        <strain evidence="15 16">AS62</strain>
    </source>
</reference>
<evidence type="ECO:0000256" key="7">
    <source>
        <dbReference type="ARBA" id="ARBA00022723"/>
    </source>
</evidence>
<dbReference type="InterPro" id="IPR007372">
    <property type="entry name" value="Lipid/polyisoprenoid-bd_YceI"/>
</dbReference>
<evidence type="ECO:0000313" key="15">
    <source>
        <dbReference type="EMBL" id="MEM5502328.1"/>
    </source>
</evidence>
<comment type="subcellular location">
    <subcellularLocation>
        <location evidence="2">Cell membrane</location>
        <topology evidence="2">Multi-pass membrane protein</topology>
    </subcellularLocation>
</comment>
<keyword evidence="9 13" id="KW-1133">Transmembrane helix</keyword>
<feature type="transmembrane region" description="Helical" evidence="13">
    <location>
        <begin position="151"/>
        <end position="169"/>
    </location>
</feature>
<dbReference type="Pfam" id="PF01292">
    <property type="entry name" value="Ni_hydr_CYTB"/>
    <property type="match status" value="1"/>
</dbReference>
<evidence type="ECO:0000256" key="3">
    <source>
        <dbReference type="ARBA" id="ARBA00022448"/>
    </source>
</evidence>
<keyword evidence="6 13" id="KW-0812">Transmembrane</keyword>
<dbReference type="EMBL" id="JBBMQO010000006">
    <property type="protein sequence ID" value="MEM5502328.1"/>
    <property type="molecule type" value="Genomic_DNA"/>
</dbReference>
<keyword evidence="4" id="KW-1003">Cell membrane</keyword>
<evidence type="ECO:0000256" key="5">
    <source>
        <dbReference type="ARBA" id="ARBA00022617"/>
    </source>
</evidence>
<protein>
    <submittedName>
        <fullName evidence="15">Cytochrome b/b6 domain-containing protein</fullName>
    </submittedName>
</protein>
<evidence type="ECO:0000256" key="6">
    <source>
        <dbReference type="ARBA" id="ARBA00022692"/>
    </source>
</evidence>
<sequence length="413" mass="45046">MALINTKEHYGKVAQIFHWLTALLILGLLIAGTIMTYLPDGTADQIARKVFMYSMHKTIGVIVLLVAIMRIVWAFANPRPKPLHPERKLETFAAETAHWVLYIAIVAMPVTGLLYHASSTGFAPIWWPFGQELPFVPQSENLSKIFASMHWILALGITLTLIAHIGGALKHLVIDKDVTIDRMVPSKLSEDFKLAYSDAKHLPKGLAAVAAIIVVGFSLGAIGLNVSAKNKAADSASRTQVINAPADVKGDAVWKVIAAESTLKISIKQLGSPVEGEFKNWDAIINFDPDNLETSFVDARIAVGSLQLGSVSDQAKSADFLNADEYAEARFTSDDFQSTGENNYEAQGTLEIAGVAKPFTLNFALTIEGSRAKMQTVTELNRMDYEVGAQKYANEDSVGFPVEIMIDLVAEKQ</sequence>
<dbReference type="RefSeq" id="WP_342848654.1">
    <property type="nucleotide sequence ID" value="NZ_JBBMQO010000006.1"/>
</dbReference>
<accession>A0ABU9T879</accession>
<evidence type="ECO:0000313" key="16">
    <source>
        <dbReference type="Proteomes" id="UP001477870"/>
    </source>
</evidence>
<dbReference type="SUPFAM" id="SSF101874">
    <property type="entry name" value="YceI-like"/>
    <property type="match status" value="1"/>
</dbReference>
<keyword evidence="5" id="KW-0349">Heme</keyword>
<dbReference type="Gene3D" id="1.20.950.20">
    <property type="entry name" value="Transmembrane di-heme cytochromes, Chain C"/>
    <property type="match status" value="1"/>
</dbReference>
<gene>
    <name evidence="15" type="ORF">WNY59_12105</name>
</gene>
<feature type="transmembrane region" description="Helical" evidence="13">
    <location>
        <begin position="96"/>
        <end position="115"/>
    </location>
</feature>
<name>A0ABU9T879_9HYPH</name>
<evidence type="ECO:0000256" key="10">
    <source>
        <dbReference type="ARBA" id="ARBA00023004"/>
    </source>
</evidence>
<feature type="domain" description="Lipid/polyisoprenoid-binding YceI-like" evidence="14">
    <location>
        <begin position="253"/>
        <end position="411"/>
    </location>
</feature>
<dbReference type="Gene3D" id="2.40.128.110">
    <property type="entry name" value="Lipid/polyisoprenoid-binding, YceI-like"/>
    <property type="match status" value="1"/>
</dbReference>
<dbReference type="InterPro" id="IPR052168">
    <property type="entry name" value="Cytochrome_b561_oxidase"/>
</dbReference>
<comment type="similarity">
    <text evidence="12">Belongs to the cytochrome b561 family.</text>
</comment>
<feature type="transmembrane region" description="Helical" evidence="13">
    <location>
        <begin position="206"/>
        <end position="228"/>
    </location>
</feature>
<organism evidence="15 16">
    <name type="scientific">Ahrensia kielensis</name>
    <dbReference type="NCBI Taxonomy" id="76980"/>
    <lineage>
        <taxon>Bacteria</taxon>
        <taxon>Pseudomonadati</taxon>
        <taxon>Pseudomonadota</taxon>
        <taxon>Alphaproteobacteria</taxon>
        <taxon>Hyphomicrobiales</taxon>
        <taxon>Ahrensiaceae</taxon>
        <taxon>Ahrensia</taxon>
    </lineage>
</organism>
<proteinExistence type="inferred from homology"/>
<dbReference type="PANTHER" id="PTHR30529">
    <property type="entry name" value="CYTOCHROME B561"/>
    <property type="match status" value="1"/>
</dbReference>
<evidence type="ECO:0000259" key="14">
    <source>
        <dbReference type="SMART" id="SM00867"/>
    </source>
</evidence>
<keyword evidence="7" id="KW-0479">Metal-binding</keyword>
<feature type="transmembrane region" description="Helical" evidence="13">
    <location>
        <begin position="16"/>
        <end position="38"/>
    </location>
</feature>